<keyword evidence="1" id="KW-0812">Transmembrane</keyword>
<organism evidence="2 3">
    <name type="scientific">Cymbomonas tetramitiformis</name>
    <dbReference type="NCBI Taxonomy" id="36881"/>
    <lineage>
        <taxon>Eukaryota</taxon>
        <taxon>Viridiplantae</taxon>
        <taxon>Chlorophyta</taxon>
        <taxon>Pyramimonadophyceae</taxon>
        <taxon>Pyramimonadales</taxon>
        <taxon>Pyramimonadaceae</taxon>
        <taxon>Cymbomonas</taxon>
    </lineage>
</organism>
<keyword evidence="3" id="KW-1185">Reference proteome</keyword>
<proteinExistence type="predicted"/>
<protein>
    <submittedName>
        <fullName evidence="2">Uncharacterized protein</fullName>
    </submittedName>
</protein>
<dbReference type="AlphaFoldDB" id="A0AAE0GA19"/>
<evidence type="ECO:0000313" key="3">
    <source>
        <dbReference type="Proteomes" id="UP001190700"/>
    </source>
</evidence>
<evidence type="ECO:0000256" key="1">
    <source>
        <dbReference type="SAM" id="Phobius"/>
    </source>
</evidence>
<comment type="caution">
    <text evidence="2">The sequence shown here is derived from an EMBL/GenBank/DDBJ whole genome shotgun (WGS) entry which is preliminary data.</text>
</comment>
<gene>
    <name evidence="2" type="ORF">CYMTET_17454</name>
</gene>
<name>A0AAE0GA19_9CHLO</name>
<dbReference type="Proteomes" id="UP001190700">
    <property type="component" value="Unassembled WGS sequence"/>
</dbReference>
<feature type="transmembrane region" description="Helical" evidence="1">
    <location>
        <begin position="140"/>
        <end position="157"/>
    </location>
</feature>
<evidence type="ECO:0000313" key="2">
    <source>
        <dbReference type="EMBL" id="KAK3274357.1"/>
    </source>
</evidence>
<accession>A0AAE0GA19</accession>
<dbReference type="EMBL" id="LGRX02007768">
    <property type="protein sequence ID" value="KAK3274357.1"/>
    <property type="molecule type" value="Genomic_DNA"/>
</dbReference>
<keyword evidence="1" id="KW-1133">Transmembrane helix</keyword>
<reference evidence="2 3" key="1">
    <citation type="journal article" date="2015" name="Genome Biol. Evol.">
        <title>Comparative Genomics of a Bacterivorous Green Alga Reveals Evolutionary Causalities and Consequences of Phago-Mixotrophic Mode of Nutrition.</title>
        <authorList>
            <person name="Burns J.A."/>
            <person name="Paasch A."/>
            <person name="Narechania A."/>
            <person name="Kim E."/>
        </authorList>
    </citation>
    <scope>NUCLEOTIDE SEQUENCE [LARGE SCALE GENOMIC DNA]</scope>
    <source>
        <strain evidence="2 3">PLY_AMNH</strain>
    </source>
</reference>
<sequence length="199" mass="23196">MASLEKLALANQQVDVKVTTNAIYEGEFNESTTTTHDATVGSFELSTEPDDELVSRHNERKSSPKLGRSARFFRTKTRQKVSAFRDRLESWLLWVWERMSGSVAVDEDREKVMEDQASTRIIMRRTALAWLTARQQKKDIVFSASVFLLMMLTYFFITYEQKQVRDAFALEFAVKHYMERIEYVEPEECEGNIIDDVKD</sequence>
<keyword evidence="1" id="KW-0472">Membrane</keyword>